<feature type="transmembrane region" description="Helical" evidence="1">
    <location>
        <begin position="68"/>
        <end position="91"/>
    </location>
</feature>
<feature type="transmembrane region" description="Helical" evidence="1">
    <location>
        <begin position="7"/>
        <end position="27"/>
    </location>
</feature>
<evidence type="ECO:0000313" key="2">
    <source>
        <dbReference type="EMBL" id="MBU5669729.1"/>
    </source>
</evidence>
<keyword evidence="1" id="KW-0812">Transmembrane</keyword>
<comment type="caution">
    <text evidence="2">The sequence shown here is derived from an EMBL/GenBank/DDBJ whole genome shotgun (WGS) entry which is preliminary data.</text>
</comment>
<evidence type="ECO:0000313" key="3">
    <source>
        <dbReference type="Proteomes" id="UP000783742"/>
    </source>
</evidence>
<accession>A0ABS6FHT2</accession>
<name>A0ABS6FHT2_9FIRM</name>
<sequence>MRNNTRGLIFHILISLIIFALAFLVNLNESVRNLMYGNIIFKIIVIAVILILYYNFGKLLSKKSARALDFFAGNIIVLIGIILFGIGFLGLGMDIFERPVGGSFWKFPMELFLMPQVYSIKVLGINYNAFTLLVATLIPGIIYGISIKISRNKLIARERNVRNRNMRNRINNRRR</sequence>
<gene>
    <name evidence="2" type="ORF">KQI68_07765</name>
</gene>
<feature type="transmembrane region" description="Helical" evidence="1">
    <location>
        <begin position="125"/>
        <end position="145"/>
    </location>
</feature>
<keyword evidence="1" id="KW-1133">Transmembrane helix</keyword>
<feature type="transmembrane region" description="Helical" evidence="1">
    <location>
        <begin position="39"/>
        <end position="56"/>
    </location>
</feature>
<protein>
    <submittedName>
        <fullName evidence="2">Uncharacterized protein</fullName>
    </submittedName>
</protein>
<reference evidence="2 3" key="1">
    <citation type="submission" date="2021-06" db="EMBL/GenBank/DDBJ databases">
        <authorList>
            <person name="Sun Q."/>
            <person name="Li D."/>
        </authorList>
    </citation>
    <scope>NUCLEOTIDE SEQUENCE [LARGE SCALE GENOMIC DNA]</scope>
    <source>
        <strain evidence="2 3">MSJ-1</strain>
    </source>
</reference>
<proteinExistence type="predicted"/>
<dbReference type="Proteomes" id="UP000783742">
    <property type="component" value="Unassembled WGS sequence"/>
</dbReference>
<evidence type="ECO:0000256" key="1">
    <source>
        <dbReference type="SAM" id="Phobius"/>
    </source>
</evidence>
<dbReference type="EMBL" id="JAHLQO010000005">
    <property type="protein sequence ID" value="MBU5669729.1"/>
    <property type="molecule type" value="Genomic_DNA"/>
</dbReference>
<dbReference type="RefSeq" id="WP_216549569.1">
    <property type="nucleotide sequence ID" value="NZ_JAHLQO010000005.1"/>
</dbReference>
<keyword evidence="3" id="KW-1185">Reference proteome</keyword>
<keyword evidence="1" id="KW-0472">Membrane</keyword>
<organism evidence="2 3">
    <name type="scientific">Peptoniphilus ovalis</name>
    <dbReference type="NCBI Taxonomy" id="2841503"/>
    <lineage>
        <taxon>Bacteria</taxon>
        <taxon>Bacillati</taxon>
        <taxon>Bacillota</taxon>
        <taxon>Tissierellia</taxon>
        <taxon>Tissierellales</taxon>
        <taxon>Peptoniphilaceae</taxon>
        <taxon>Peptoniphilus</taxon>
    </lineage>
</organism>